<sequence>MILIDTRTLKLTRFDDEAQIPRYAVLSHTWGGWEVTYEEFSAQQDLLDYAKNRMEKGPGFEKIRLVCRQAFNDKIDYVWVDTCCIDKRSSAELSEAINSMFRWYRKAAVCYAYLDDVEGGEPFSPIGTKENEPEEPDAVWIYDQEAVRQYALKKERLRKARWFSRGWTLQELIAPSQVLFYGKQWSFLGTKTTLCELLSLITGIDEAALQGANLEAFSVARRMSWAADRVTTRTEDLAYSLLGLFDVNMPLLYGEGEKAFTRLQEEIMKDSSDESLFAWTPTSVMPSISIMPSEQWRPVFASHPMEFATTMLMPLQREVDDFSMTNQGVKINVPILPFDEEINRDAANPFDRKHYKRSSFSGEQQLFIVVLNCTFDMHGSPAELDFRVGIVCQRVNDAGWQLVRHCSAALVPVSLDDFAKAQRLNVYLLKKIPASLLEYDLRPSTSLQRAWRDLEQTLNELSMPSS</sequence>
<dbReference type="Pfam" id="PF26640">
    <property type="entry name" value="DUF8212"/>
    <property type="match status" value="1"/>
</dbReference>
<keyword evidence="4" id="KW-1185">Reference proteome</keyword>
<evidence type="ECO:0000259" key="2">
    <source>
        <dbReference type="Pfam" id="PF26640"/>
    </source>
</evidence>
<feature type="domain" description="DUF8212" evidence="2">
    <location>
        <begin position="258"/>
        <end position="286"/>
    </location>
</feature>
<accession>A0A9P5C3F9</accession>
<proteinExistence type="predicted"/>
<dbReference type="AlphaFoldDB" id="A0A9P5C3F9"/>
<evidence type="ECO:0000313" key="4">
    <source>
        <dbReference type="Proteomes" id="UP000758155"/>
    </source>
</evidence>
<dbReference type="PANTHER" id="PTHR10622:SF10">
    <property type="entry name" value="HET DOMAIN-CONTAINING PROTEIN"/>
    <property type="match status" value="1"/>
</dbReference>
<dbReference type="InterPro" id="IPR010730">
    <property type="entry name" value="HET"/>
</dbReference>
<gene>
    <name evidence="3" type="ORF">E8E12_008057</name>
</gene>
<evidence type="ECO:0000313" key="3">
    <source>
        <dbReference type="EMBL" id="KAF3043444.1"/>
    </source>
</evidence>
<name>A0A9P5C3F9_9PLEO</name>
<evidence type="ECO:0008006" key="5">
    <source>
        <dbReference type="Google" id="ProtNLM"/>
    </source>
</evidence>
<dbReference type="PANTHER" id="PTHR10622">
    <property type="entry name" value="HET DOMAIN-CONTAINING PROTEIN"/>
    <property type="match status" value="1"/>
</dbReference>
<dbReference type="Pfam" id="PF06985">
    <property type="entry name" value="HET"/>
    <property type="match status" value="1"/>
</dbReference>
<dbReference type="Proteomes" id="UP000758155">
    <property type="component" value="Unassembled WGS sequence"/>
</dbReference>
<reference evidence="3" key="1">
    <citation type="submission" date="2019-04" db="EMBL/GenBank/DDBJ databases">
        <title>Sequencing of skin fungus with MAO and IRED activity.</title>
        <authorList>
            <person name="Marsaioli A.J."/>
            <person name="Bonatto J.M.C."/>
            <person name="Reis Junior O."/>
        </authorList>
    </citation>
    <scope>NUCLEOTIDE SEQUENCE</scope>
    <source>
        <strain evidence="3">28M1</strain>
    </source>
</reference>
<dbReference type="InterPro" id="IPR058525">
    <property type="entry name" value="DUF8212"/>
</dbReference>
<organism evidence="3 4">
    <name type="scientific">Didymella heteroderae</name>
    <dbReference type="NCBI Taxonomy" id="1769908"/>
    <lineage>
        <taxon>Eukaryota</taxon>
        <taxon>Fungi</taxon>
        <taxon>Dikarya</taxon>
        <taxon>Ascomycota</taxon>
        <taxon>Pezizomycotina</taxon>
        <taxon>Dothideomycetes</taxon>
        <taxon>Pleosporomycetidae</taxon>
        <taxon>Pleosporales</taxon>
        <taxon>Pleosporineae</taxon>
        <taxon>Didymellaceae</taxon>
        <taxon>Didymella</taxon>
    </lineage>
</organism>
<protein>
    <recommendedName>
        <fullName evidence="5">Heterokaryon incompatibility domain-containing protein</fullName>
    </recommendedName>
</protein>
<evidence type="ECO:0000259" key="1">
    <source>
        <dbReference type="Pfam" id="PF06985"/>
    </source>
</evidence>
<dbReference type="OrthoDB" id="674604at2759"/>
<comment type="caution">
    <text evidence="3">The sequence shown here is derived from an EMBL/GenBank/DDBJ whole genome shotgun (WGS) entry which is preliminary data.</text>
</comment>
<dbReference type="EMBL" id="SWKV01000012">
    <property type="protein sequence ID" value="KAF3043444.1"/>
    <property type="molecule type" value="Genomic_DNA"/>
</dbReference>
<feature type="domain" description="Heterokaryon incompatibility" evidence="1">
    <location>
        <begin position="23"/>
        <end position="171"/>
    </location>
</feature>